<sequence>MLATLLFSQCTSMLLAGDGFSRTQNGNNNAYGKSVQNVIIPVNKVHQFCFALNGQSLFLSFPKIYGPLQEKVLL</sequence>
<name>F1YWY1_9PROT</name>
<protein>
    <submittedName>
        <fullName evidence="1">Uncharacterized protein</fullName>
    </submittedName>
</protein>
<organism evidence="1 2">
    <name type="scientific">Acetobacter pomorum DM001</name>
    <dbReference type="NCBI Taxonomy" id="945681"/>
    <lineage>
        <taxon>Bacteria</taxon>
        <taxon>Pseudomonadati</taxon>
        <taxon>Pseudomonadota</taxon>
        <taxon>Alphaproteobacteria</taxon>
        <taxon>Acetobacterales</taxon>
        <taxon>Acetobacteraceae</taxon>
        <taxon>Acetobacter</taxon>
    </lineage>
</organism>
<dbReference type="AlphaFoldDB" id="F1YWY1"/>
<dbReference type="Proteomes" id="UP000018454">
    <property type="component" value="Unassembled WGS sequence"/>
</dbReference>
<comment type="caution">
    <text evidence="1">The sequence shown here is derived from an EMBL/GenBank/DDBJ whole genome shotgun (WGS) entry which is preliminary data.</text>
</comment>
<reference evidence="1 2" key="1">
    <citation type="journal article" date="2011" name="Science">
        <title>Drosophila microbiome modulates host developmental and metabolic homeostasis via insulin signaling.</title>
        <authorList>
            <person name="Shin S.C."/>
            <person name="Kim S.H."/>
            <person name="You H."/>
            <person name="Kim B."/>
            <person name="Kim A.C."/>
            <person name="Lee K.A."/>
            <person name="Yoon J.H."/>
            <person name="Ryu J.H."/>
            <person name="Lee W.J."/>
        </authorList>
    </citation>
    <scope>NUCLEOTIDE SEQUENCE [LARGE SCALE GENOMIC DNA]</scope>
    <source>
        <strain evidence="1 2">DM001</strain>
    </source>
</reference>
<dbReference type="EMBL" id="AEUP01000063">
    <property type="protein sequence ID" value="EGE46837.1"/>
    <property type="molecule type" value="Genomic_DNA"/>
</dbReference>
<proteinExistence type="predicted"/>
<dbReference type="Gene3D" id="3.20.20.80">
    <property type="entry name" value="Glycosidases"/>
    <property type="match status" value="1"/>
</dbReference>
<gene>
    <name evidence="1" type="primary">glgX</name>
    <name evidence="1" type="ORF">APO_2747</name>
</gene>
<accession>F1YWY1</accession>
<evidence type="ECO:0000313" key="1">
    <source>
        <dbReference type="EMBL" id="EGE46837.1"/>
    </source>
</evidence>
<evidence type="ECO:0000313" key="2">
    <source>
        <dbReference type="Proteomes" id="UP000018454"/>
    </source>
</evidence>